<dbReference type="KEGG" id="sfk:KY5_0594c"/>
<sequence length="120" mass="13273">MLVYPSSINLSCRTLRFLAEQRTARPQKIGTRWRRLPAARQALLALVHLRCGDTYAQLAAGSGIEIATVFRYIREAVDVLATLAPLLVAAMETIREKAFVILGGTLLPIDRIAADTPYYS</sequence>
<reference evidence="2 3" key="1">
    <citation type="submission" date="2017-08" db="EMBL/GenBank/DDBJ databases">
        <title>Complete Genome Sequence of Streptomyces formicae KY5, the formicamycin producer.</title>
        <authorList>
            <person name="Holmes N.A."/>
            <person name="Devine R."/>
            <person name="Qin Z."/>
            <person name="Seipke R.F."/>
            <person name="Wilkinson B."/>
            <person name="Hutchings M.I."/>
        </authorList>
    </citation>
    <scope>NUCLEOTIDE SEQUENCE [LARGE SCALE GENOMIC DNA]</scope>
    <source>
        <strain evidence="2 3">KY5</strain>
    </source>
</reference>
<dbReference type="EMBL" id="CP022685">
    <property type="protein sequence ID" value="ATL25612.1"/>
    <property type="molecule type" value="Genomic_DNA"/>
</dbReference>
<dbReference type="Pfam" id="PF13613">
    <property type="entry name" value="HTH_Tnp_4"/>
    <property type="match status" value="1"/>
</dbReference>
<protein>
    <submittedName>
        <fullName evidence="2">Putative transposase</fullName>
    </submittedName>
</protein>
<name>A0A291Q200_9ACTN</name>
<organism evidence="2 3">
    <name type="scientific">Streptomyces formicae</name>
    <dbReference type="NCBI Taxonomy" id="1616117"/>
    <lineage>
        <taxon>Bacteria</taxon>
        <taxon>Bacillati</taxon>
        <taxon>Actinomycetota</taxon>
        <taxon>Actinomycetes</taxon>
        <taxon>Kitasatosporales</taxon>
        <taxon>Streptomycetaceae</taxon>
        <taxon>Streptomyces</taxon>
    </lineage>
</organism>
<gene>
    <name evidence="2" type="ORF">KY5_0594c</name>
</gene>
<dbReference type="Proteomes" id="UP000221011">
    <property type="component" value="Chromosome"/>
</dbReference>
<keyword evidence="3" id="KW-1185">Reference proteome</keyword>
<evidence type="ECO:0000259" key="1">
    <source>
        <dbReference type="Pfam" id="PF13613"/>
    </source>
</evidence>
<dbReference type="AlphaFoldDB" id="A0A291Q200"/>
<evidence type="ECO:0000313" key="3">
    <source>
        <dbReference type="Proteomes" id="UP000221011"/>
    </source>
</evidence>
<proteinExistence type="predicted"/>
<feature type="domain" description="Transposase Helix-turn-helix" evidence="1">
    <location>
        <begin position="34"/>
        <end position="84"/>
    </location>
</feature>
<accession>A0A291Q200</accession>
<dbReference type="InterPro" id="IPR027805">
    <property type="entry name" value="Transposase_HTH_dom"/>
</dbReference>
<evidence type="ECO:0000313" key="2">
    <source>
        <dbReference type="EMBL" id="ATL25612.1"/>
    </source>
</evidence>